<dbReference type="EMBL" id="JAIWYP010000009">
    <property type="protein sequence ID" value="KAH3770834.1"/>
    <property type="molecule type" value="Genomic_DNA"/>
</dbReference>
<reference evidence="1" key="2">
    <citation type="submission" date="2020-11" db="EMBL/GenBank/DDBJ databases">
        <authorList>
            <person name="McCartney M.A."/>
            <person name="Auch B."/>
            <person name="Kono T."/>
            <person name="Mallez S."/>
            <person name="Becker A."/>
            <person name="Gohl D.M."/>
            <person name="Silverstein K.A.T."/>
            <person name="Koren S."/>
            <person name="Bechman K.B."/>
            <person name="Herman A."/>
            <person name="Abrahante J.E."/>
            <person name="Garbe J."/>
        </authorList>
    </citation>
    <scope>NUCLEOTIDE SEQUENCE</scope>
    <source>
        <strain evidence="1">Duluth1</strain>
        <tissue evidence="1">Whole animal</tissue>
    </source>
</reference>
<gene>
    <name evidence="1" type="ORF">DPMN_172130</name>
</gene>
<comment type="caution">
    <text evidence="1">The sequence shown here is derived from an EMBL/GenBank/DDBJ whole genome shotgun (WGS) entry which is preliminary data.</text>
</comment>
<evidence type="ECO:0000313" key="1">
    <source>
        <dbReference type="EMBL" id="KAH3770834.1"/>
    </source>
</evidence>
<dbReference type="Proteomes" id="UP000828390">
    <property type="component" value="Unassembled WGS sequence"/>
</dbReference>
<dbReference type="AlphaFoldDB" id="A0A9D4E2D3"/>
<sequence>MFSADCRLEVPLLMQFSNNTLSLKAGGIGGSFVIDQSFVGQILDKHLQEYINETLIEQELLPTIHEQIEKHVISCHLPVAKDLGLDSAKIIIFYDMIRLQADLCDPFGSTCGAAFTNEWVGNIQIPRLQINDIIPTTQAPKSTTKKNNKHWSGGTVSPSAVDYLVVFNIDVSVMFHNNKQITV</sequence>
<accession>A0A9D4E2D3</accession>
<protein>
    <submittedName>
        <fullName evidence="1">Uncharacterized protein</fullName>
    </submittedName>
</protein>
<keyword evidence="2" id="KW-1185">Reference proteome</keyword>
<name>A0A9D4E2D3_DREPO</name>
<organism evidence="1 2">
    <name type="scientific">Dreissena polymorpha</name>
    <name type="common">Zebra mussel</name>
    <name type="synonym">Mytilus polymorpha</name>
    <dbReference type="NCBI Taxonomy" id="45954"/>
    <lineage>
        <taxon>Eukaryota</taxon>
        <taxon>Metazoa</taxon>
        <taxon>Spiralia</taxon>
        <taxon>Lophotrochozoa</taxon>
        <taxon>Mollusca</taxon>
        <taxon>Bivalvia</taxon>
        <taxon>Autobranchia</taxon>
        <taxon>Heteroconchia</taxon>
        <taxon>Euheterodonta</taxon>
        <taxon>Imparidentia</taxon>
        <taxon>Neoheterodontei</taxon>
        <taxon>Myida</taxon>
        <taxon>Dreissenoidea</taxon>
        <taxon>Dreissenidae</taxon>
        <taxon>Dreissena</taxon>
    </lineage>
</organism>
<evidence type="ECO:0000313" key="2">
    <source>
        <dbReference type="Proteomes" id="UP000828390"/>
    </source>
</evidence>
<proteinExistence type="predicted"/>
<reference evidence="1" key="1">
    <citation type="journal article" date="2019" name="bioRxiv">
        <title>The Genome of the Zebra Mussel, Dreissena polymorpha: A Resource for Invasive Species Research.</title>
        <authorList>
            <person name="McCartney M.A."/>
            <person name="Auch B."/>
            <person name="Kono T."/>
            <person name="Mallez S."/>
            <person name="Zhang Y."/>
            <person name="Obille A."/>
            <person name="Becker A."/>
            <person name="Abrahante J.E."/>
            <person name="Garbe J."/>
            <person name="Badalamenti J.P."/>
            <person name="Herman A."/>
            <person name="Mangelson H."/>
            <person name="Liachko I."/>
            <person name="Sullivan S."/>
            <person name="Sone E.D."/>
            <person name="Koren S."/>
            <person name="Silverstein K.A.T."/>
            <person name="Beckman K.B."/>
            <person name="Gohl D.M."/>
        </authorList>
    </citation>
    <scope>NUCLEOTIDE SEQUENCE</scope>
    <source>
        <strain evidence="1">Duluth1</strain>
        <tissue evidence="1">Whole animal</tissue>
    </source>
</reference>